<organism evidence="3">
    <name type="scientific">Pseudomonas sp. K-62</name>
    <dbReference type="NCBI Taxonomy" id="76885"/>
    <lineage>
        <taxon>Bacteria</taxon>
        <taxon>Pseudomonadati</taxon>
        <taxon>Pseudomonadota</taxon>
        <taxon>Gammaproteobacteria</taxon>
        <taxon>Pseudomonadales</taxon>
        <taxon>Pseudomonadaceae</taxon>
        <taxon>Pseudomonas</taxon>
    </lineage>
</organism>
<keyword evidence="2" id="KW-0472">Membrane</keyword>
<protein>
    <submittedName>
        <fullName evidence="3">Mercuric transport protein</fullName>
    </submittedName>
</protein>
<geneLocation type="plasmid" evidence="3">
    <name>pMR68</name>
</geneLocation>
<evidence type="ECO:0000313" key="3">
    <source>
        <dbReference type="EMBL" id="BAM13928.1"/>
    </source>
</evidence>
<dbReference type="EMBL" id="AB714582">
    <property type="protein sequence ID" value="BAM13928.1"/>
    <property type="molecule type" value="Genomic_DNA"/>
</dbReference>
<dbReference type="NCBIfam" id="NF033565">
    <property type="entry name" value="trans_MerF"/>
    <property type="match status" value="1"/>
</dbReference>
<name>I2FFZ3_9PSED</name>
<evidence type="ECO:0000256" key="2">
    <source>
        <dbReference type="SAM" id="Phobius"/>
    </source>
</evidence>
<feature type="transmembrane region" description="Helical" evidence="2">
    <location>
        <begin position="12"/>
        <end position="38"/>
    </location>
</feature>
<proteinExistence type="predicted"/>
<keyword evidence="2" id="KW-0812">Transmembrane</keyword>
<feature type="compositionally biased region" description="Basic and acidic residues" evidence="1">
    <location>
        <begin position="78"/>
        <end position="87"/>
    </location>
</feature>
<dbReference type="AlphaFoldDB" id="I2FFZ3"/>
<keyword evidence="3" id="KW-0614">Plasmid</keyword>
<evidence type="ECO:0000256" key="1">
    <source>
        <dbReference type="SAM" id="MobiDB-lite"/>
    </source>
</evidence>
<reference evidence="3" key="1">
    <citation type="submission" date="2012-04" db="EMBL/GenBank/DDBJ databases">
        <title>Nucleotide sequence of Pseudomonas sp. K-62 plasmid pMR68 containing mercury resistance genes.</title>
        <authorList>
            <person name="Kiyono M."/>
            <person name="Mochizuki Y."/>
            <person name="Koizawa K."/>
            <person name="Sone Y."/>
            <person name="Nakamura R."/>
            <person name="Pan-Hou H."/>
            <person name="Sakabe K."/>
        </authorList>
    </citation>
    <scope>NUCLEOTIDE SEQUENCE</scope>
    <source>
        <strain evidence="3">K-62</strain>
        <plasmid evidence="3">pMR68</plasmid>
    </source>
</reference>
<dbReference type="GO" id="GO:0016020">
    <property type="term" value="C:membrane"/>
    <property type="evidence" value="ECO:0007669"/>
    <property type="project" value="InterPro"/>
</dbReference>
<feature type="transmembrane region" description="Helical" evidence="2">
    <location>
        <begin position="44"/>
        <end position="62"/>
    </location>
</feature>
<gene>
    <name evidence="3" type="primary">merF</name>
</gene>
<dbReference type="Gene3D" id="1.10.287.910">
    <property type="entry name" value="bacterial mercury transporter, merf"/>
    <property type="match status" value="1"/>
</dbReference>
<keyword evidence="2" id="KW-1133">Transmembrane helix</keyword>
<dbReference type="InterPro" id="IPR021091">
    <property type="entry name" value="Mercury_ion_transport_MerF"/>
</dbReference>
<dbReference type="Pfam" id="PF11431">
    <property type="entry name" value="Transport_MerF"/>
    <property type="match status" value="1"/>
</dbReference>
<sequence>MGGRVLVRTGVAGAVVAALCCATPILATVLGAIGLAAWASKADYVLMPVLLVSVILAGIGLYQRSKSKGPAASDCCDADEHTRKLKS</sequence>
<feature type="region of interest" description="Disordered" evidence="1">
    <location>
        <begin position="64"/>
        <end position="87"/>
    </location>
</feature>
<dbReference type="RefSeq" id="WP_015061092.1">
    <property type="nucleotide sequence ID" value="NC_019309.1"/>
</dbReference>
<accession>I2FFZ3</accession>